<evidence type="ECO:0000313" key="3">
    <source>
        <dbReference type="Proteomes" id="UP000766486"/>
    </source>
</evidence>
<organism evidence="2 3">
    <name type="scientific">Bionectria ochroleuca</name>
    <name type="common">Gliocladium roseum</name>
    <dbReference type="NCBI Taxonomy" id="29856"/>
    <lineage>
        <taxon>Eukaryota</taxon>
        <taxon>Fungi</taxon>
        <taxon>Dikarya</taxon>
        <taxon>Ascomycota</taxon>
        <taxon>Pezizomycotina</taxon>
        <taxon>Sordariomycetes</taxon>
        <taxon>Hypocreomycetidae</taxon>
        <taxon>Hypocreales</taxon>
        <taxon>Bionectriaceae</taxon>
        <taxon>Clonostachys</taxon>
    </lineage>
</organism>
<dbReference type="Proteomes" id="UP000766486">
    <property type="component" value="Unassembled WGS sequence"/>
</dbReference>
<keyword evidence="3" id="KW-1185">Reference proteome</keyword>
<name>A0ABY6V3B2_BIOOC</name>
<comment type="caution">
    <text evidence="2">The sequence shown here is derived from an EMBL/GenBank/DDBJ whole genome shotgun (WGS) entry which is preliminary data.</text>
</comment>
<feature type="region of interest" description="Disordered" evidence="1">
    <location>
        <begin position="1"/>
        <end position="37"/>
    </location>
</feature>
<evidence type="ECO:0000313" key="2">
    <source>
        <dbReference type="EMBL" id="VUC38095.1"/>
    </source>
</evidence>
<accession>A0ABY6V3B2</accession>
<proteinExistence type="predicted"/>
<gene>
    <name evidence="2" type="ORF">CLO192961_LOCUS493806</name>
</gene>
<protein>
    <submittedName>
        <fullName evidence="2">Uncharacterized protein</fullName>
    </submittedName>
</protein>
<dbReference type="EMBL" id="CABFNS010001100">
    <property type="protein sequence ID" value="VUC38095.1"/>
    <property type="molecule type" value="Genomic_DNA"/>
</dbReference>
<reference evidence="2 3" key="1">
    <citation type="submission" date="2019-06" db="EMBL/GenBank/DDBJ databases">
        <authorList>
            <person name="Broberg M."/>
        </authorList>
    </citation>
    <scope>NUCLEOTIDE SEQUENCE [LARGE SCALE GENOMIC DNA]</scope>
</reference>
<sequence>MDSKQHHSPSGDSDKISSKNGNGCLSAARSSQPHRQPQRTFKLFEFNRAFGCDAHHFIFIQRESNLEALAAFEDNLGDNIGKGRGTVRPFSRLFTETDLKNIQSSCLEILAGFSGTSDHVTYQAILGEIEVKRCDDREGHIWFDDTFTDKDPHWSTGFNIGSSQVIDLEIDTFV</sequence>
<feature type="compositionally biased region" description="Polar residues" evidence="1">
    <location>
        <begin position="18"/>
        <end position="37"/>
    </location>
</feature>
<evidence type="ECO:0000256" key="1">
    <source>
        <dbReference type="SAM" id="MobiDB-lite"/>
    </source>
</evidence>